<evidence type="ECO:0000256" key="5">
    <source>
        <dbReference type="ARBA" id="ARBA00022989"/>
    </source>
</evidence>
<keyword evidence="12" id="KW-1185">Reference proteome</keyword>
<comment type="subcellular location">
    <subcellularLocation>
        <location evidence="1">Cell membrane</location>
        <topology evidence="1">Multi-pass membrane protein</topology>
    </subcellularLocation>
</comment>
<proteinExistence type="inferred from homology"/>
<protein>
    <recommendedName>
        <fullName evidence="10">Ionotropic glutamate receptor C-terminal domain-containing protein</fullName>
    </recommendedName>
</protein>
<keyword evidence="8" id="KW-0325">Glycoprotein</keyword>
<evidence type="ECO:0000256" key="6">
    <source>
        <dbReference type="ARBA" id="ARBA00023136"/>
    </source>
</evidence>
<accession>A0AAW1V8Q4</accession>
<dbReference type="Gene3D" id="1.10.287.70">
    <property type="match status" value="1"/>
</dbReference>
<comment type="similarity">
    <text evidence="2">Belongs to the glutamate-gated ion channel (TC 1.A.10.1) family.</text>
</comment>
<evidence type="ECO:0000256" key="4">
    <source>
        <dbReference type="ARBA" id="ARBA00022692"/>
    </source>
</evidence>
<keyword evidence="4 9" id="KW-0812">Transmembrane</keyword>
<evidence type="ECO:0000259" key="10">
    <source>
        <dbReference type="Pfam" id="PF00060"/>
    </source>
</evidence>
<evidence type="ECO:0000313" key="12">
    <source>
        <dbReference type="Proteomes" id="UP001431783"/>
    </source>
</evidence>
<feature type="domain" description="Ionotropic glutamate receptor C-terminal" evidence="10">
    <location>
        <begin position="306"/>
        <end position="447"/>
    </location>
</feature>
<dbReference type="InterPro" id="IPR052192">
    <property type="entry name" value="Insect_Ionotropic_Sensory_Rcpt"/>
</dbReference>
<dbReference type="AlphaFoldDB" id="A0AAW1V8Q4"/>
<keyword evidence="5 9" id="KW-1133">Transmembrane helix</keyword>
<organism evidence="11 12">
    <name type="scientific">Henosepilachna vigintioctopunctata</name>
    <dbReference type="NCBI Taxonomy" id="420089"/>
    <lineage>
        <taxon>Eukaryota</taxon>
        <taxon>Metazoa</taxon>
        <taxon>Ecdysozoa</taxon>
        <taxon>Arthropoda</taxon>
        <taxon>Hexapoda</taxon>
        <taxon>Insecta</taxon>
        <taxon>Pterygota</taxon>
        <taxon>Neoptera</taxon>
        <taxon>Endopterygota</taxon>
        <taxon>Coleoptera</taxon>
        <taxon>Polyphaga</taxon>
        <taxon>Cucujiformia</taxon>
        <taxon>Coccinelloidea</taxon>
        <taxon>Coccinellidae</taxon>
        <taxon>Epilachninae</taxon>
        <taxon>Epilachnini</taxon>
        <taxon>Henosepilachna</taxon>
    </lineage>
</organism>
<dbReference type="GO" id="GO:0050906">
    <property type="term" value="P:detection of stimulus involved in sensory perception"/>
    <property type="evidence" value="ECO:0007669"/>
    <property type="project" value="UniProtKB-ARBA"/>
</dbReference>
<dbReference type="PANTHER" id="PTHR42643">
    <property type="entry name" value="IONOTROPIC RECEPTOR 20A-RELATED"/>
    <property type="match status" value="1"/>
</dbReference>
<evidence type="ECO:0000256" key="8">
    <source>
        <dbReference type="ARBA" id="ARBA00023180"/>
    </source>
</evidence>
<dbReference type="PANTHER" id="PTHR42643:SF40">
    <property type="entry name" value="IONOTROPIC RECEPTOR 41A-RELATED"/>
    <property type="match status" value="1"/>
</dbReference>
<evidence type="ECO:0000256" key="3">
    <source>
        <dbReference type="ARBA" id="ARBA00022475"/>
    </source>
</evidence>
<dbReference type="GO" id="GO:0015276">
    <property type="term" value="F:ligand-gated monoatomic ion channel activity"/>
    <property type="evidence" value="ECO:0007669"/>
    <property type="project" value="InterPro"/>
</dbReference>
<gene>
    <name evidence="11" type="ORF">WA026_018294</name>
</gene>
<comment type="caution">
    <text evidence="11">The sequence shown here is derived from an EMBL/GenBank/DDBJ whole genome shotgun (WGS) entry which is preliminary data.</text>
</comment>
<feature type="transmembrane region" description="Helical" evidence="9">
    <location>
        <begin position="307"/>
        <end position="327"/>
    </location>
</feature>
<keyword evidence="6 9" id="KW-0472">Membrane</keyword>
<reference evidence="11 12" key="1">
    <citation type="submission" date="2023-03" db="EMBL/GenBank/DDBJ databases">
        <title>Genome insight into feeding habits of ladybird beetles.</title>
        <authorList>
            <person name="Li H.-S."/>
            <person name="Huang Y.-H."/>
            <person name="Pang H."/>
        </authorList>
    </citation>
    <scope>NUCLEOTIDE SEQUENCE [LARGE SCALE GENOMIC DNA]</scope>
    <source>
        <strain evidence="11">SYSU_2023b</strain>
        <tissue evidence="11">Whole body</tissue>
    </source>
</reference>
<keyword evidence="3" id="KW-1003">Cell membrane</keyword>
<dbReference type="SUPFAM" id="SSF53850">
    <property type="entry name" value="Periplasmic binding protein-like II"/>
    <property type="match status" value="1"/>
</dbReference>
<name>A0AAW1V8Q4_9CUCU</name>
<evidence type="ECO:0000256" key="1">
    <source>
        <dbReference type="ARBA" id="ARBA00004651"/>
    </source>
</evidence>
<dbReference type="Pfam" id="PF00060">
    <property type="entry name" value="Lig_chan"/>
    <property type="match status" value="1"/>
</dbReference>
<dbReference type="Proteomes" id="UP001431783">
    <property type="component" value="Unassembled WGS sequence"/>
</dbReference>
<keyword evidence="7" id="KW-0675">Receptor</keyword>
<evidence type="ECO:0000256" key="2">
    <source>
        <dbReference type="ARBA" id="ARBA00008685"/>
    </source>
</evidence>
<evidence type="ECO:0000313" key="11">
    <source>
        <dbReference type="EMBL" id="KAK9892092.1"/>
    </source>
</evidence>
<dbReference type="InterPro" id="IPR001320">
    <property type="entry name" value="Iontro_rcpt_C"/>
</dbReference>
<sequence length="542" mass="63044">MSILANFILNQYFVNFRCLIILTDNPNFFEYSGKQQIINLFINFSSNNTVFIDEFITTNYHGCQGIVVDTSKPTQVFEYLEDKIRHSLVRFHFRRYLIIMRNKKQYSKIEFETDALTYIADVLIVFAKNKNEFEMWTHNYVGVKDMNSLKMLDKWFTKNESFLFGNDLYPDKLTSQNGRNFVVSCIRYTPYALCDPELNDDQYYGTELKAAAEYAKAHNMTIVFKYNDNEEDLWGDLYSNWTGTGIMGNILLDYADIGFSALNTWAFVDPFLDTSVHYIRTGIPCLVPQPEAVTGWIIPLLSYAPTLWVAALINFFINIVAVTLINLYYEKIDGTKKKIFYNTFINSFWVVLKISLSQGLTKSTKRNHSSLRILFLVLLSMYSILDSSYFSGLASIMTIPRYQPPIDTVAELAHQNVKIYALSDAWAFSFADADDEVYLKILANFRSATVEQRELSKQKNNAFMIERLPFQAYAVNDYIQRDVIENYHLMDEDIFWDYTRFFLRKSSILIPSFDTYITRVVEFGIASQWQGEVGFYSIEIIA</sequence>
<dbReference type="GO" id="GO:0005886">
    <property type="term" value="C:plasma membrane"/>
    <property type="evidence" value="ECO:0007669"/>
    <property type="project" value="UniProtKB-SubCell"/>
</dbReference>
<evidence type="ECO:0000256" key="9">
    <source>
        <dbReference type="SAM" id="Phobius"/>
    </source>
</evidence>
<evidence type="ECO:0000256" key="7">
    <source>
        <dbReference type="ARBA" id="ARBA00023170"/>
    </source>
</evidence>
<feature type="transmembrane region" description="Helical" evidence="9">
    <location>
        <begin position="373"/>
        <end position="396"/>
    </location>
</feature>
<dbReference type="EMBL" id="JARQZJ010000132">
    <property type="protein sequence ID" value="KAK9892092.1"/>
    <property type="molecule type" value="Genomic_DNA"/>
</dbReference>